<proteinExistence type="predicted"/>
<keyword evidence="3" id="KW-1185">Reference proteome</keyword>
<protein>
    <submittedName>
        <fullName evidence="2">Protein SEY1-like protein</fullName>
    </submittedName>
</protein>
<dbReference type="Proteomes" id="UP001219518">
    <property type="component" value="Unassembled WGS sequence"/>
</dbReference>
<comment type="caution">
    <text evidence="2">The sequence shown here is derived from an EMBL/GenBank/DDBJ whole genome shotgun (WGS) entry which is preliminary data.</text>
</comment>
<feature type="compositionally biased region" description="Polar residues" evidence="1">
    <location>
        <begin position="106"/>
        <end position="116"/>
    </location>
</feature>
<accession>A0AAE1HD75</accession>
<feature type="region of interest" description="Disordered" evidence="1">
    <location>
        <begin position="65"/>
        <end position="128"/>
    </location>
</feature>
<sequence length="148" mass="16209">MWLSAHSAEPVYLPPCQGGAGLLPLNELTDLCTITHAFRLLTCPDPIVQDTALSGARITTKRKIKTEPTIRSASTLTDVRTTPSTEKTGASQHSGLLPERRRPESGKTSPNFNGHTRTPRIPSKSRSQLRTKLLPSLMQIPGKCFLPR</sequence>
<gene>
    <name evidence="2" type="ORF">KUF71_008329</name>
</gene>
<evidence type="ECO:0000313" key="2">
    <source>
        <dbReference type="EMBL" id="KAK3919180.1"/>
    </source>
</evidence>
<dbReference type="EMBL" id="JAHWGI010000970">
    <property type="protein sequence ID" value="KAK3919180.1"/>
    <property type="molecule type" value="Genomic_DNA"/>
</dbReference>
<evidence type="ECO:0000256" key="1">
    <source>
        <dbReference type="SAM" id="MobiDB-lite"/>
    </source>
</evidence>
<organism evidence="2 3">
    <name type="scientific">Frankliniella fusca</name>
    <dbReference type="NCBI Taxonomy" id="407009"/>
    <lineage>
        <taxon>Eukaryota</taxon>
        <taxon>Metazoa</taxon>
        <taxon>Ecdysozoa</taxon>
        <taxon>Arthropoda</taxon>
        <taxon>Hexapoda</taxon>
        <taxon>Insecta</taxon>
        <taxon>Pterygota</taxon>
        <taxon>Neoptera</taxon>
        <taxon>Paraneoptera</taxon>
        <taxon>Thysanoptera</taxon>
        <taxon>Terebrantia</taxon>
        <taxon>Thripoidea</taxon>
        <taxon>Thripidae</taxon>
        <taxon>Frankliniella</taxon>
    </lineage>
</organism>
<evidence type="ECO:0000313" key="3">
    <source>
        <dbReference type="Proteomes" id="UP001219518"/>
    </source>
</evidence>
<reference evidence="2" key="1">
    <citation type="submission" date="2021-07" db="EMBL/GenBank/DDBJ databases">
        <authorList>
            <person name="Catto M.A."/>
            <person name="Jacobson A."/>
            <person name="Kennedy G."/>
            <person name="Labadie P."/>
            <person name="Hunt B.G."/>
            <person name="Srinivasan R."/>
        </authorList>
    </citation>
    <scope>NUCLEOTIDE SEQUENCE</scope>
    <source>
        <strain evidence="2">PL_HMW_Pooled</strain>
        <tissue evidence="2">Head</tissue>
    </source>
</reference>
<feature type="compositionally biased region" description="Polar residues" evidence="1">
    <location>
        <begin position="69"/>
        <end position="94"/>
    </location>
</feature>
<reference evidence="2" key="2">
    <citation type="journal article" date="2023" name="BMC Genomics">
        <title>Pest status, molecular evolution, and epigenetic factors derived from the genome assembly of Frankliniella fusca, a thysanopteran phytovirus vector.</title>
        <authorList>
            <person name="Catto M.A."/>
            <person name="Labadie P.E."/>
            <person name="Jacobson A.L."/>
            <person name="Kennedy G.G."/>
            <person name="Srinivasan R."/>
            <person name="Hunt B.G."/>
        </authorList>
    </citation>
    <scope>NUCLEOTIDE SEQUENCE</scope>
    <source>
        <strain evidence="2">PL_HMW_Pooled</strain>
    </source>
</reference>
<name>A0AAE1HD75_9NEOP</name>
<dbReference type="AlphaFoldDB" id="A0AAE1HD75"/>